<dbReference type="PANTHER" id="PTHR43661">
    <property type="entry name" value="D-XYLONATE DEHYDRATASE"/>
    <property type="match status" value="1"/>
</dbReference>
<proteinExistence type="inferred from homology"/>
<evidence type="ECO:0000313" key="8">
    <source>
        <dbReference type="EMBL" id="HDP77553.1"/>
    </source>
</evidence>
<dbReference type="SUPFAM" id="SSF52016">
    <property type="entry name" value="LeuD/IlvD-like"/>
    <property type="match status" value="1"/>
</dbReference>
<evidence type="ECO:0000256" key="2">
    <source>
        <dbReference type="ARBA" id="ARBA00022723"/>
    </source>
</evidence>
<dbReference type="GO" id="GO:0005829">
    <property type="term" value="C:cytosol"/>
    <property type="evidence" value="ECO:0007669"/>
    <property type="project" value="TreeGrafter"/>
</dbReference>
<feature type="domain" description="Dihydroxy-acid/6-phosphogluconate dehydratase C-terminal" evidence="7">
    <location>
        <begin position="352"/>
        <end position="541"/>
    </location>
</feature>
<name>A0A7C1CYC5_9BACT</name>
<dbReference type="InterPro" id="IPR042096">
    <property type="entry name" value="Dihydro-acid_dehy_C"/>
</dbReference>
<keyword evidence="4" id="KW-0411">Iron-sulfur</keyword>
<keyword evidence="3" id="KW-0408">Iron</keyword>
<keyword evidence="5" id="KW-0456">Lyase</keyword>
<sequence>MGKKLESLPRFTRALIKSHLIACGFSYEDTERPIIGIVNSWNEFSHGHIPQREIAEKVKDGVRSKGGFPIEFDTIAPCDALAQGYEAMDFILPSREVISDSIEAMVLSQNILDGLVFISSCDKITPAMLMAALRLDLPSIHICSGTCTPAISFAESKKLRNQFLTGKISERELAEGNSKLYPQPGICPYIGTAQSMNCVAEALGLALPGSAACPSCTNERSSYAIRTGEMIMDVVKRGLKPSEFITKDSFDNALMVMAALAASMNHLLHVPAIASEIGIEIDFDYIGAINDRTPQLCTVNPNGEHSMADFAHAGGVPAIFKQLGSLLNEDCINVEGKTVRQIAEEVLHIDEKVIRNAANPVNETGGIVILKGNIARNNAVVKRSTIPAGMMKFSGPAMVYDGEEEATEAIEKGKIKEGDIVVIRYVGPKGGPGMRELHRVAGALKSIGEKVAVVTEGRFSGATAGLAVGYLGPESAEGGAIGVVKDGDIIEIDIASRSINVLLPDEEISRRLSTFVPKKTTGRAKLLDEYARRVGPVNNGAVRIRDQEL</sequence>
<keyword evidence="2" id="KW-0479">Metal-binding</keyword>
<dbReference type="PROSITE" id="PS00886">
    <property type="entry name" value="ILVD_EDD_1"/>
    <property type="match status" value="1"/>
</dbReference>
<comment type="caution">
    <text evidence="8">The sequence shown here is derived from an EMBL/GenBank/DDBJ whole genome shotgun (WGS) entry which is preliminary data.</text>
</comment>
<dbReference type="SUPFAM" id="SSF143975">
    <property type="entry name" value="IlvD/EDD N-terminal domain-like"/>
    <property type="match status" value="1"/>
</dbReference>
<evidence type="ECO:0000256" key="5">
    <source>
        <dbReference type="ARBA" id="ARBA00023239"/>
    </source>
</evidence>
<dbReference type="AlphaFoldDB" id="A0A7C1CYC5"/>
<dbReference type="Pfam" id="PF24877">
    <property type="entry name" value="ILV_EDD_C"/>
    <property type="match status" value="1"/>
</dbReference>
<dbReference type="Proteomes" id="UP000886198">
    <property type="component" value="Unassembled WGS sequence"/>
</dbReference>
<feature type="domain" description="Dihydroxy-acid/6-phosphogluconate dehydratase N-terminal" evidence="6">
    <location>
        <begin position="32"/>
        <end position="341"/>
    </location>
</feature>
<accession>A0A7C1CYC5</accession>
<dbReference type="InterPro" id="IPR056740">
    <property type="entry name" value="ILV_EDD_C"/>
</dbReference>
<dbReference type="GO" id="GO:0016836">
    <property type="term" value="F:hydro-lyase activity"/>
    <property type="evidence" value="ECO:0007669"/>
    <property type="project" value="TreeGrafter"/>
</dbReference>
<evidence type="ECO:0000259" key="6">
    <source>
        <dbReference type="Pfam" id="PF00920"/>
    </source>
</evidence>
<reference evidence="8" key="1">
    <citation type="journal article" date="2020" name="mSystems">
        <title>Genome- and Community-Level Interaction Insights into Carbon Utilization and Element Cycling Functions of Hydrothermarchaeota in Hydrothermal Sediment.</title>
        <authorList>
            <person name="Zhou Z."/>
            <person name="Liu Y."/>
            <person name="Xu W."/>
            <person name="Pan J."/>
            <person name="Luo Z.H."/>
            <person name="Li M."/>
        </authorList>
    </citation>
    <scope>NUCLEOTIDE SEQUENCE [LARGE SCALE GENOMIC DNA]</scope>
    <source>
        <strain evidence="8">SpSt-1179</strain>
    </source>
</reference>
<evidence type="ECO:0000256" key="3">
    <source>
        <dbReference type="ARBA" id="ARBA00023004"/>
    </source>
</evidence>
<evidence type="ECO:0000259" key="7">
    <source>
        <dbReference type="Pfam" id="PF24877"/>
    </source>
</evidence>
<evidence type="ECO:0000256" key="4">
    <source>
        <dbReference type="ARBA" id="ARBA00023014"/>
    </source>
</evidence>
<evidence type="ECO:0000256" key="1">
    <source>
        <dbReference type="ARBA" id="ARBA00006486"/>
    </source>
</evidence>
<dbReference type="InterPro" id="IPR037237">
    <property type="entry name" value="IlvD/EDD_N"/>
</dbReference>
<dbReference type="InterPro" id="IPR020558">
    <property type="entry name" value="DiOHA_6PGluconate_deHydtase_CS"/>
</dbReference>
<dbReference type="PANTHER" id="PTHR43661:SF3">
    <property type="entry name" value="D-XYLONATE DEHYDRATASE YAGF-RELATED"/>
    <property type="match status" value="1"/>
</dbReference>
<gene>
    <name evidence="8" type="ORF">ENN47_05085</name>
</gene>
<protein>
    <submittedName>
        <fullName evidence="8">Dihydroxy-acid dehydratase</fullName>
    </submittedName>
</protein>
<dbReference type="FunFam" id="3.50.30.80:FF:000001">
    <property type="entry name" value="Dihydroxy-acid dehydratase"/>
    <property type="match status" value="1"/>
</dbReference>
<organism evidence="8">
    <name type="scientific">Mesotoga infera</name>
    <dbReference type="NCBI Taxonomy" id="1236046"/>
    <lineage>
        <taxon>Bacteria</taxon>
        <taxon>Thermotogati</taxon>
        <taxon>Thermotogota</taxon>
        <taxon>Thermotogae</taxon>
        <taxon>Kosmotogales</taxon>
        <taxon>Kosmotogaceae</taxon>
        <taxon>Mesotoga</taxon>
    </lineage>
</organism>
<dbReference type="GO" id="GO:0046872">
    <property type="term" value="F:metal ion binding"/>
    <property type="evidence" value="ECO:0007669"/>
    <property type="project" value="UniProtKB-KW"/>
</dbReference>
<dbReference type="Pfam" id="PF00920">
    <property type="entry name" value="ILVD_EDD_N"/>
    <property type="match status" value="1"/>
</dbReference>
<dbReference type="Gene3D" id="3.50.30.80">
    <property type="entry name" value="IlvD/EDD C-terminal domain-like"/>
    <property type="match status" value="1"/>
</dbReference>
<dbReference type="GO" id="GO:0051536">
    <property type="term" value="F:iron-sulfur cluster binding"/>
    <property type="evidence" value="ECO:0007669"/>
    <property type="project" value="UniProtKB-KW"/>
</dbReference>
<dbReference type="InterPro" id="IPR000581">
    <property type="entry name" value="ILV_EDD_N"/>
</dbReference>
<dbReference type="EMBL" id="DSBT01000137">
    <property type="protein sequence ID" value="HDP77553.1"/>
    <property type="molecule type" value="Genomic_DNA"/>
</dbReference>
<comment type="similarity">
    <text evidence="1">Belongs to the IlvD/Edd family.</text>
</comment>